<gene>
    <name evidence="4" type="ORF">N7539_004447</name>
</gene>
<feature type="compositionally biased region" description="Low complexity" evidence="2">
    <location>
        <begin position="442"/>
        <end position="456"/>
    </location>
</feature>
<evidence type="ECO:0000313" key="4">
    <source>
        <dbReference type="EMBL" id="KAJ5489557.1"/>
    </source>
</evidence>
<feature type="compositionally biased region" description="Basic and acidic residues" evidence="2">
    <location>
        <begin position="144"/>
        <end position="165"/>
    </location>
</feature>
<reference evidence="4" key="2">
    <citation type="journal article" date="2023" name="IMA Fungus">
        <title>Comparative genomic study of the Penicillium genus elucidates a diverse pangenome and 15 lateral gene transfer events.</title>
        <authorList>
            <person name="Petersen C."/>
            <person name="Sorensen T."/>
            <person name="Nielsen M.R."/>
            <person name="Sondergaard T.E."/>
            <person name="Sorensen J.L."/>
            <person name="Fitzpatrick D.A."/>
            <person name="Frisvad J.C."/>
            <person name="Nielsen K.L."/>
        </authorList>
    </citation>
    <scope>NUCLEOTIDE SEQUENCE</scope>
    <source>
        <strain evidence="4">IBT 30728</strain>
    </source>
</reference>
<feature type="region of interest" description="Disordered" evidence="2">
    <location>
        <begin position="437"/>
        <end position="472"/>
    </location>
</feature>
<dbReference type="AlphaFoldDB" id="A0A9W9XE14"/>
<keyword evidence="5" id="KW-1185">Reference proteome</keyword>
<dbReference type="GeneID" id="81624298"/>
<dbReference type="Proteomes" id="UP001148312">
    <property type="component" value="Unassembled WGS sequence"/>
</dbReference>
<evidence type="ECO:0000256" key="3">
    <source>
        <dbReference type="SAM" id="Phobius"/>
    </source>
</evidence>
<keyword evidence="3" id="KW-0472">Membrane</keyword>
<evidence type="ECO:0000313" key="5">
    <source>
        <dbReference type="Proteomes" id="UP001148312"/>
    </source>
</evidence>
<evidence type="ECO:0000256" key="1">
    <source>
        <dbReference type="SAM" id="Coils"/>
    </source>
</evidence>
<feature type="compositionally biased region" description="Low complexity" evidence="2">
    <location>
        <begin position="169"/>
        <end position="186"/>
    </location>
</feature>
<dbReference type="EMBL" id="JAPWDQ010000004">
    <property type="protein sequence ID" value="KAJ5489557.1"/>
    <property type="molecule type" value="Genomic_DNA"/>
</dbReference>
<feature type="compositionally biased region" description="Basic and acidic residues" evidence="2">
    <location>
        <begin position="457"/>
        <end position="472"/>
    </location>
</feature>
<protein>
    <submittedName>
        <fullName evidence="4">Uncharacterized protein</fullName>
    </submittedName>
</protein>
<name>A0A9W9XE14_9EURO</name>
<keyword evidence="3" id="KW-0812">Transmembrane</keyword>
<organism evidence="4 5">
    <name type="scientific">Penicillium diatomitis</name>
    <dbReference type="NCBI Taxonomy" id="2819901"/>
    <lineage>
        <taxon>Eukaryota</taxon>
        <taxon>Fungi</taxon>
        <taxon>Dikarya</taxon>
        <taxon>Ascomycota</taxon>
        <taxon>Pezizomycotina</taxon>
        <taxon>Eurotiomycetes</taxon>
        <taxon>Eurotiomycetidae</taxon>
        <taxon>Eurotiales</taxon>
        <taxon>Aspergillaceae</taxon>
        <taxon>Penicillium</taxon>
    </lineage>
</organism>
<feature type="coiled-coil region" evidence="1">
    <location>
        <begin position="273"/>
        <end position="345"/>
    </location>
</feature>
<reference evidence="4" key="1">
    <citation type="submission" date="2022-12" db="EMBL/GenBank/DDBJ databases">
        <authorList>
            <person name="Petersen C."/>
        </authorList>
    </citation>
    <scope>NUCLEOTIDE SEQUENCE</scope>
    <source>
        <strain evidence="4">IBT 30728</strain>
    </source>
</reference>
<evidence type="ECO:0000256" key="2">
    <source>
        <dbReference type="SAM" id="MobiDB-lite"/>
    </source>
</evidence>
<feature type="transmembrane region" description="Helical" evidence="3">
    <location>
        <begin position="352"/>
        <end position="370"/>
    </location>
</feature>
<feature type="compositionally biased region" description="Polar residues" evidence="2">
    <location>
        <begin position="392"/>
        <end position="402"/>
    </location>
</feature>
<sequence>MDVHRFKPPLPLSPNKRSISATFPLTHGSSSSAPRSDDQPTPDREPVAGNNTTDLASSPDTGHASHHGRDHFVNSLDNTLSRARPRTVPKSGELPSFEPVRPQHHSHHHRHKHSKSRELRFPRPMTHFASSASARGLFPSWSGGRDKDRDSDHGLLRPLTRETTRSRWGSESTGRLSSGSRRGSLLDVPEQYERLGPIQRRDLSSMADVERVKKRREQGEEYIRTALTGIGSLATELTRRLDYTYYNLLEKLTALNSTIGSFQELSLSASTLLKDFEKETSELDQDIRRQINELQGFAPQTQKANALAERMDKGRHRAEELNKRLEEVKSQIDRWEQREAEWQSRVSRRLRIFWGVVVSAVLVCILAGAIRRWPSSHPSQQNKCRPIPSLSEIGNESVTETTPPLDIWDSSWRVDEATSEAGSSWYPSSLAERLQRLEQTQSMSSASPGSRPSVAAERSERSHDPFRLLDEL</sequence>
<proteinExistence type="predicted"/>
<feature type="region of interest" description="Disordered" evidence="2">
    <location>
        <begin position="1"/>
        <end position="188"/>
    </location>
</feature>
<accession>A0A9W9XE14</accession>
<feature type="compositionally biased region" description="Basic residues" evidence="2">
    <location>
        <begin position="102"/>
        <end position="115"/>
    </location>
</feature>
<dbReference type="RefSeq" id="XP_056791590.1">
    <property type="nucleotide sequence ID" value="XM_056934049.1"/>
</dbReference>
<feature type="compositionally biased region" description="Polar residues" evidence="2">
    <location>
        <begin position="49"/>
        <end position="60"/>
    </location>
</feature>
<feature type="compositionally biased region" description="Basic and acidic residues" evidence="2">
    <location>
        <begin position="35"/>
        <end position="46"/>
    </location>
</feature>
<comment type="caution">
    <text evidence="4">The sequence shown here is derived from an EMBL/GenBank/DDBJ whole genome shotgun (WGS) entry which is preliminary data.</text>
</comment>
<keyword evidence="1" id="KW-0175">Coiled coil</keyword>
<keyword evidence="3" id="KW-1133">Transmembrane helix</keyword>
<feature type="region of interest" description="Disordered" evidence="2">
    <location>
        <begin position="374"/>
        <end position="404"/>
    </location>
</feature>
<feature type="compositionally biased region" description="Polar residues" evidence="2">
    <location>
        <begin position="15"/>
        <end position="34"/>
    </location>
</feature>